<accession>A0A433QS01</accession>
<comment type="caution">
    <text evidence="2">The sequence shown here is derived from an EMBL/GenBank/DDBJ whole genome shotgun (WGS) entry which is preliminary data.</text>
</comment>
<protein>
    <submittedName>
        <fullName evidence="2">Uncharacterized protein</fullName>
    </submittedName>
</protein>
<organism evidence="2 3">
    <name type="scientific">Jimgerdemannia flammicorona</name>
    <dbReference type="NCBI Taxonomy" id="994334"/>
    <lineage>
        <taxon>Eukaryota</taxon>
        <taxon>Fungi</taxon>
        <taxon>Fungi incertae sedis</taxon>
        <taxon>Mucoromycota</taxon>
        <taxon>Mucoromycotina</taxon>
        <taxon>Endogonomycetes</taxon>
        <taxon>Endogonales</taxon>
        <taxon>Endogonaceae</taxon>
        <taxon>Jimgerdemannia</taxon>
    </lineage>
</organism>
<dbReference type="EMBL" id="RBNJ01001993">
    <property type="protein sequence ID" value="RUS32527.1"/>
    <property type="molecule type" value="Genomic_DNA"/>
</dbReference>
<name>A0A433QS01_9FUNG</name>
<reference evidence="2 3" key="1">
    <citation type="journal article" date="2018" name="New Phytol.">
        <title>Phylogenomics of Endogonaceae and evolution of mycorrhizas within Mucoromycota.</title>
        <authorList>
            <person name="Chang Y."/>
            <person name="Desiro A."/>
            <person name="Na H."/>
            <person name="Sandor L."/>
            <person name="Lipzen A."/>
            <person name="Clum A."/>
            <person name="Barry K."/>
            <person name="Grigoriev I.V."/>
            <person name="Martin F.M."/>
            <person name="Stajich J.E."/>
            <person name="Smith M.E."/>
            <person name="Bonito G."/>
            <person name="Spatafora J.W."/>
        </authorList>
    </citation>
    <scope>NUCLEOTIDE SEQUENCE [LARGE SCALE GENOMIC DNA]</scope>
    <source>
        <strain evidence="2 3">AD002</strain>
    </source>
</reference>
<dbReference type="AlphaFoldDB" id="A0A433QS01"/>
<evidence type="ECO:0000313" key="3">
    <source>
        <dbReference type="Proteomes" id="UP000274822"/>
    </source>
</evidence>
<evidence type="ECO:0000313" key="2">
    <source>
        <dbReference type="EMBL" id="RUS32527.1"/>
    </source>
</evidence>
<gene>
    <name evidence="2" type="ORF">BC938DRAFT_475159</name>
</gene>
<dbReference type="Proteomes" id="UP000274822">
    <property type="component" value="Unassembled WGS sequence"/>
</dbReference>
<feature type="region of interest" description="Disordered" evidence="1">
    <location>
        <begin position="82"/>
        <end position="106"/>
    </location>
</feature>
<keyword evidence="3" id="KW-1185">Reference proteome</keyword>
<sequence length="106" mass="10752">MFYSLKKYLANGVVPLRHCITEFIKHVFPKFFSPVVPIDTAPNCENELGDMGSWPAAGLIPTLGSMFDTWFLGGMGGGCGGAGPPRAGGGGTGRLGFGASAGGGGS</sequence>
<evidence type="ECO:0000256" key="1">
    <source>
        <dbReference type="SAM" id="MobiDB-lite"/>
    </source>
</evidence>
<proteinExistence type="predicted"/>